<feature type="chain" id="PRO_5047072566" evidence="2">
    <location>
        <begin position="22"/>
        <end position="329"/>
    </location>
</feature>
<organism evidence="3 4">
    <name type="scientific">Pseudaquabacterium terrae</name>
    <dbReference type="NCBI Taxonomy" id="2732868"/>
    <lineage>
        <taxon>Bacteria</taxon>
        <taxon>Pseudomonadati</taxon>
        <taxon>Pseudomonadota</taxon>
        <taxon>Betaproteobacteria</taxon>
        <taxon>Burkholderiales</taxon>
        <taxon>Sphaerotilaceae</taxon>
        <taxon>Pseudaquabacterium</taxon>
    </lineage>
</organism>
<sequence length="329" mass="34729">MQFKHLTLAAALAAACAAAHADVPLPVHVLSSAETGALSGMSYLSPANQTFHVAAVSHGSAYNKATIGVLAQRKTGTHAAVYRGTPVTSPALYPTGPSASDMLDFITTGDLSQSWATMTADGIPYLRVTGFGEFMADASASWNTRLTLPAVGSREVVLRFVIPPVSVAGATEQEGIAHWRARMRADVLVNGYPAWSTEALRLTLDPKIAYSNLNETIVLQQFGDALSFPTNDEDTPLANGGPNNDSGPGNVSNASTKRTVYLSLGRFDANAVVDLSMTLRASATSVPKSSGLTDNRCKYSQQLDRYFCSRGSVSVDGSAGEVPRIYLLP</sequence>
<dbReference type="Proteomes" id="UP000737171">
    <property type="component" value="Unassembled WGS sequence"/>
</dbReference>
<keyword evidence="4" id="KW-1185">Reference proteome</keyword>
<evidence type="ECO:0000256" key="2">
    <source>
        <dbReference type="SAM" id="SignalP"/>
    </source>
</evidence>
<gene>
    <name evidence="3" type="ORF">HLB44_33120</name>
</gene>
<accession>A0ABX2ET08</accession>
<comment type="caution">
    <text evidence="3">The sequence shown here is derived from an EMBL/GenBank/DDBJ whole genome shotgun (WGS) entry which is preliminary data.</text>
</comment>
<feature type="region of interest" description="Disordered" evidence="1">
    <location>
        <begin position="230"/>
        <end position="254"/>
    </location>
</feature>
<protein>
    <submittedName>
        <fullName evidence="3">Uncharacterized protein</fullName>
    </submittedName>
</protein>
<dbReference type="PROSITE" id="PS51257">
    <property type="entry name" value="PROKAR_LIPOPROTEIN"/>
    <property type="match status" value="1"/>
</dbReference>
<feature type="signal peptide" evidence="2">
    <location>
        <begin position="1"/>
        <end position="21"/>
    </location>
</feature>
<keyword evidence="2" id="KW-0732">Signal</keyword>
<feature type="compositionally biased region" description="Low complexity" evidence="1">
    <location>
        <begin position="239"/>
        <end position="253"/>
    </location>
</feature>
<evidence type="ECO:0000313" key="3">
    <source>
        <dbReference type="EMBL" id="NRF71839.1"/>
    </source>
</evidence>
<evidence type="ECO:0000256" key="1">
    <source>
        <dbReference type="SAM" id="MobiDB-lite"/>
    </source>
</evidence>
<name>A0ABX2ET08_9BURK</name>
<proteinExistence type="predicted"/>
<evidence type="ECO:0000313" key="4">
    <source>
        <dbReference type="Proteomes" id="UP000737171"/>
    </source>
</evidence>
<dbReference type="EMBL" id="JABRWJ010000014">
    <property type="protein sequence ID" value="NRF71839.1"/>
    <property type="molecule type" value="Genomic_DNA"/>
</dbReference>
<dbReference type="RefSeq" id="WP_173133877.1">
    <property type="nucleotide sequence ID" value="NZ_JABRWJ010000014.1"/>
</dbReference>
<reference evidence="3 4" key="1">
    <citation type="submission" date="2020-05" db="EMBL/GenBank/DDBJ databases">
        <title>Aquincola sp. isolate from soil.</title>
        <authorList>
            <person name="Han J."/>
            <person name="Kim D.-U."/>
        </authorList>
    </citation>
    <scope>NUCLEOTIDE SEQUENCE [LARGE SCALE GENOMIC DNA]</scope>
    <source>
        <strain evidence="3 4">S2</strain>
    </source>
</reference>